<feature type="domain" description="OB" evidence="9">
    <location>
        <begin position="39"/>
        <end position="120"/>
    </location>
</feature>
<evidence type="ECO:0000256" key="8">
    <source>
        <dbReference type="ARBA" id="ARBA00030039"/>
    </source>
</evidence>
<dbReference type="PANTHER" id="PTHR13989:SF33">
    <property type="entry name" value="CST COMPLEX SUBUNIT STN1"/>
    <property type="match status" value="1"/>
</dbReference>
<dbReference type="GO" id="GO:0003677">
    <property type="term" value="F:DNA binding"/>
    <property type="evidence" value="ECO:0007669"/>
    <property type="project" value="UniProtKB-KW"/>
</dbReference>
<keyword evidence="11" id="KW-1185">Reference proteome</keyword>
<evidence type="ECO:0000313" key="11">
    <source>
        <dbReference type="Proteomes" id="UP000317650"/>
    </source>
</evidence>
<gene>
    <name evidence="10" type="ORF">C4D60_Mb04t35720</name>
</gene>
<evidence type="ECO:0000256" key="4">
    <source>
        <dbReference type="ARBA" id="ARBA00022454"/>
    </source>
</evidence>
<evidence type="ECO:0000259" key="9">
    <source>
        <dbReference type="Pfam" id="PF01336"/>
    </source>
</evidence>
<evidence type="ECO:0000256" key="3">
    <source>
        <dbReference type="ARBA" id="ARBA00017411"/>
    </source>
</evidence>
<organism evidence="10 11">
    <name type="scientific">Musa balbisiana</name>
    <name type="common">Banana</name>
    <dbReference type="NCBI Taxonomy" id="52838"/>
    <lineage>
        <taxon>Eukaryota</taxon>
        <taxon>Viridiplantae</taxon>
        <taxon>Streptophyta</taxon>
        <taxon>Embryophyta</taxon>
        <taxon>Tracheophyta</taxon>
        <taxon>Spermatophyta</taxon>
        <taxon>Magnoliopsida</taxon>
        <taxon>Liliopsida</taxon>
        <taxon>Zingiberales</taxon>
        <taxon>Musaceae</taxon>
        <taxon>Musa</taxon>
    </lineage>
</organism>
<evidence type="ECO:0000256" key="5">
    <source>
        <dbReference type="ARBA" id="ARBA00022895"/>
    </source>
</evidence>
<dbReference type="EMBL" id="PYDT01000001">
    <property type="protein sequence ID" value="THU74659.1"/>
    <property type="molecule type" value="Genomic_DNA"/>
</dbReference>
<dbReference type="AlphaFoldDB" id="A0A4S8KH78"/>
<evidence type="ECO:0000313" key="10">
    <source>
        <dbReference type="EMBL" id="THU74659.1"/>
    </source>
</evidence>
<dbReference type="Pfam" id="PF01336">
    <property type="entry name" value="tRNA_anti-codon"/>
    <property type="match status" value="1"/>
</dbReference>
<dbReference type="Proteomes" id="UP000317650">
    <property type="component" value="Chromosome 4"/>
</dbReference>
<keyword evidence="5" id="KW-0779">Telomere</keyword>
<keyword evidence="6" id="KW-0238">DNA-binding</keyword>
<proteinExistence type="predicted"/>
<evidence type="ECO:0000256" key="6">
    <source>
        <dbReference type="ARBA" id="ARBA00023125"/>
    </source>
</evidence>
<sequence>MAVHVKLLANDLLSLAVHHASRPPSFTRKGKPVSRAEAVGVVVSRERKDKYLSFLVDDGSGCIPCILWLNHQSDRERDLGVAAEMAREEAAAVQLGKLVRVRGRITAYRGVVQITVGDVVVERDPNAEYSTAPTHTKHTGKEEEYDPDLLLQGVFISHSKGCLPDEIRKVKVDRSRLFPNRSRRAFLIFPSMNRTETSIPDRSLDVASLSFPPAADAYQAAQAPPGPSDWDGSAPKLVNHVLTLVSLKWAVLQLSNNNDDDPMAKVEQ</sequence>
<evidence type="ECO:0000256" key="7">
    <source>
        <dbReference type="ARBA" id="ARBA00023242"/>
    </source>
</evidence>
<dbReference type="InterPro" id="IPR040260">
    <property type="entry name" value="RFA2-like"/>
</dbReference>
<reference evidence="10 11" key="1">
    <citation type="journal article" date="2019" name="Nat. Plants">
        <title>Genome sequencing of Musa balbisiana reveals subgenome evolution and function divergence in polyploid bananas.</title>
        <authorList>
            <person name="Yao X."/>
        </authorList>
    </citation>
    <scope>NUCLEOTIDE SEQUENCE [LARGE SCALE GENOMIC DNA]</scope>
    <source>
        <strain evidence="11">cv. DH-PKW</strain>
        <tissue evidence="10">Leaves</tissue>
    </source>
</reference>
<dbReference type="SUPFAM" id="SSF50249">
    <property type="entry name" value="Nucleic acid-binding proteins"/>
    <property type="match status" value="1"/>
</dbReference>
<keyword evidence="4" id="KW-0158">Chromosome</keyword>
<dbReference type="Gene3D" id="2.40.50.140">
    <property type="entry name" value="Nucleic acid-binding proteins"/>
    <property type="match status" value="1"/>
</dbReference>
<dbReference type="PANTHER" id="PTHR13989">
    <property type="entry name" value="REPLICATION PROTEIN A-RELATED"/>
    <property type="match status" value="1"/>
</dbReference>
<name>A0A4S8KH78_MUSBA</name>
<dbReference type="InterPro" id="IPR012340">
    <property type="entry name" value="NA-bd_OB-fold"/>
</dbReference>
<keyword evidence="7" id="KW-0539">Nucleus</keyword>
<dbReference type="InterPro" id="IPR004365">
    <property type="entry name" value="NA-bd_OB_tRNA"/>
</dbReference>
<evidence type="ECO:0000256" key="1">
    <source>
        <dbReference type="ARBA" id="ARBA00004123"/>
    </source>
</evidence>
<accession>A0A4S8KH78</accession>
<dbReference type="STRING" id="52838.A0A4S8KH78"/>
<dbReference type="GO" id="GO:0000781">
    <property type="term" value="C:chromosome, telomeric region"/>
    <property type="evidence" value="ECO:0007669"/>
    <property type="project" value="UniProtKB-SubCell"/>
</dbReference>
<dbReference type="GO" id="GO:0005634">
    <property type="term" value="C:nucleus"/>
    <property type="evidence" value="ECO:0007669"/>
    <property type="project" value="UniProtKB-SubCell"/>
</dbReference>
<evidence type="ECO:0000256" key="2">
    <source>
        <dbReference type="ARBA" id="ARBA00004574"/>
    </source>
</evidence>
<comment type="subcellular location">
    <subcellularLocation>
        <location evidence="2">Chromosome</location>
        <location evidence="2">Telomere</location>
    </subcellularLocation>
    <subcellularLocation>
        <location evidence="1">Nucleus</location>
    </subcellularLocation>
</comment>
<comment type="caution">
    <text evidence="10">The sequence shown here is derived from an EMBL/GenBank/DDBJ whole genome shotgun (WGS) entry which is preliminary data.</text>
</comment>
<protein>
    <recommendedName>
        <fullName evidence="3">CST complex subunit STN1</fullName>
    </recommendedName>
    <alternativeName>
        <fullName evidence="8">Suppressor of cdc thirteen homolog</fullName>
    </alternativeName>
</protein>